<dbReference type="EMBL" id="CAKASE010000044">
    <property type="protein sequence ID" value="CAG9560068.1"/>
    <property type="molecule type" value="Genomic_DNA"/>
</dbReference>
<dbReference type="Proteomes" id="UP000789524">
    <property type="component" value="Unassembled WGS sequence"/>
</dbReference>
<reference evidence="2" key="1">
    <citation type="submission" date="2021-09" db="EMBL/GenBank/DDBJ databases">
        <authorList>
            <person name="Martin H S."/>
        </authorList>
    </citation>
    <scope>NUCLEOTIDE SEQUENCE</scope>
</reference>
<feature type="domain" description="DUF4817" evidence="1">
    <location>
        <begin position="6"/>
        <end position="55"/>
    </location>
</feature>
<evidence type="ECO:0000313" key="3">
    <source>
        <dbReference type="Proteomes" id="UP000789524"/>
    </source>
</evidence>
<organism evidence="2 3">
    <name type="scientific">Danaus chrysippus</name>
    <name type="common">African queen</name>
    <dbReference type="NCBI Taxonomy" id="151541"/>
    <lineage>
        <taxon>Eukaryota</taxon>
        <taxon>Metazoa</taxon>
        <taxon>Ecdysozoa</taxon>
        <taxon>Arthropoda</taxon>
        <taxon>Hexapoda</taxon>
        <taxon>Insecta</taxon>
        <taxon>Pterygota</taxon>
        <taxon>Neoptera</taxon>
        <taxon>Endopterygota</taxon>
        <taxon>Lepidoptera</taxon>
        <taxon>Glossata</taxon>
        <taxon>Ditrysia</taxon>
        <taxon>Papilionoidea</taxon>
        <taxon>Nymphalidae</taxon>
        <taxon>Danainae</taxon>
        <taxon>Danaini</taxon>
        <taxon>Danaina</taxon>
        <taxon>Danaus</taxon>
        <taxon>Anosia</taxon>
    </lineage>
</organism>
<accession>A0A8J2QHU3</accession>
<name>A0A8J2QHU3_9NEOP</name>
<gene>
    <name evidence="2" type="ORF">DCHRY22_LOCUS1796</name>
</gene>
<evidence type="ECO:0000259" key="1">
    <source>
        <dbReference type="Pfam" id="PF16087"/>
    </source>
</evidence>
<evidence type="ECO:0000313" key="2">
    <source>
        <dbReference type="EMBL" id="CAG9560068.1"/>
    </source>
</evidence>
<dbReference type="InterPro" id="IPR032135">
    <property type="entry name" value="DUF4817"/>
</dbReference>
<dbReference type="OrthoDB" id="9971063at2759"/>
<protein>
    <submittedName>
        <fullName evidence="2">(African queen) hypothetical protein</fullName>
    </submittedName>
</protein>
<comment type="caution">
    <text evidence="2">The sequence shown here is derived from an EMBL/GenBank/DDBJ whole genome shotgun (WGS) entry which is preliminary data.</text>
</comment>
<keyword evidence="3" id="KW-1185">Reference proteome</keyword>
<dbReference type="AlphaFoldDB" id="A0A8J2QHU3"/>
<sequence>MLWSREQRAFAVESFFSNGRSLVTTQRAFRARFELPPHRLVPGRFCRGLTHFGSVEVSLNPEMDFNGPSELRKISKE</sequence>
<proteinExistence type="predicted"/>
<dbReference type="Pfam" id="PF16087">
    <property type="entry name" value="DUF4817"/>
    <property type="match status" value="1"/>
</dbReference>